<evidence type="ECO:0000256" key="1">
    <source>
        <dbReference type="SAM" id="MobiDB-lite"/>
    </source>
</evidence>
<protein>
    <submittedName>
        <fullName evidence="3">Uncharacterized protein</fullName>
    </submittedName>
</protein>
<feature type="chain" id="PRO_5002089953" evidence="2">
    <location>
        <begin position="17"/>
        <end position="257"/>
    </location>
</feature>
<keyword evidence="4" id="KW-1185">Reference proteome</keyword>
<reference evidence="3 4" key="1">
    <citation type="journal article" date="2014" name="Proc. Natl. Acad. Sci. U.S.A.">
        <title>Trajectory and genomic determinants of fungal-pathogen speciation and host adaptation.</title>
        <authorList>
            <person name="Hu X."/>
            <person name="Xiao G."/>
            <person name="Zheng P."/>
            <person name="Shang Y."/>
            <person name="Su Y."/>
            <person name="Zhang X."/>
            <person name="Liu X."/>
            <person name="Zhan S."/>
            <person name="St Leger R.J."/>
            <person name="Wang C."/>
        </authorList>
    </citation>
    <scope>NUCLEOTIDE SEQUENCE [LARGE SCALE GENOMIC DNA]</scope>
    <source>
        <strain evidence="3 4">ARSEF 977</strain>
    </source>
</reference>
<evidence type="ECO:0000256" key="2">
    <source>
        <dbReference type="SAM" id="SignalP"/>
    </source>
</evidence>
<dbReference type="Proteomes" id="UP000031192">
    <property type="component" value="Unassembled WGS sequence"/>
</dbReference>
<organism evidence="3 4">
    <name type="scientific">Metarhizium guizhouense (strain ARSEF 977)</name>
    <dbReference type="NCBI Taxonomy" id="1276136"/>
    <lineage>
        <taxon>Eukaryota</taxon>
        <taxon>Fungi</taxon>
        <taxon>Dikarya</taxon>
        <taxon>Ascomycota</taxon>
        <taxon>Pezizomycotina</taxon>
        <taxon>Sordariomycetes</taxon>
        <taxon>Hypocreomycetidae</taxon>
        <taxon>Hypocreales</taxon>
        <taxon>Clavicipitaceae</taxon>
        <taxon>Metarhizium</taxon>
    </lineage>
</organism>
<dbReference type="AlphaFoldDB" id="A0A0B4GWW3"/>
<evidence type="ECO:0000313" key="3">
    <source>
        <dbReference type="EMBL" id="KID81996.1"/>
    </source>
</evidence>
<feature type="signal peptide" evidence="2">
    <location>
        <begin position="1"/>
        <end position="16"/>
    </location>
</feature>
<evidence type="ECO:0000313" key="4">
    <source>
        <dbReference type="Proteomes" id="UP000031192"/>
    </source>
</evidence>
<feature type="region of interest" description="Disordered" evidence="1">
    <location>
        <begin position="97"/>
        <end position="118"/>
    </location>
</feature>
<comment type="caution">
    <text evidence="3">The sequence shown here is derived from an EMBL/GenBank/DDBJ whole genome shotgun (WGS) entry which is preliminary data.</text>
</comment>
<gene>
    <name evidence="3" type="ORF">MGU_10686</name>
</gene>
<proteinExistence type="predicted"/>
<dbReference type="HOGENOM" id="CLU_083946_0_0_1"/>
<sequence length="257" mass="28987">MKLLGLSILAPAVCQALIQFDWSFPTLARNRTLNDVTFPLRVAKAQHTKQCFLAYRFAFGTENSPNRTLEHMGYIGLQPQPDVHSQARIRAVFSSFTSDTNSSHPNCHAGDDSDSPKPPTGMSCTVVYDGNYSHVYNLAIQKKYPHCTGRVECHTWAGYVINTVTKRTIEIGAWTLPHEKYDGIVANSGFIKEFVGIPLCADMPKNEMYIKFPITSTPCGGHRLISMPYQQEARCKDLDYFKPTQMIDGWDITWGWK</sequence>
<keyword evidence="2" id="KW-0732">Signal</keyword>
<accession>A0A0B4GWW3</accession>
<dbReference type="EMBL" id="AZNH01000108">
    <property type="protein sequence ID" value="KID81996.1"/>
    <property type="molecule type" value="Genomic_DNA"/>
</dbReference>
<name>A0A0B4GWW3_METGA</name>